<keyword evidence="4" id="KW-0378">Hydrolase</keyword>
<dbReference type="GO" id="GO:0044281">
    <property type="term" value="P:small molecule metabolic process"/>
    <property type="evidence" value="ECO:0007669"/>
    <property type="project" value="UniProtKB-ARBA"/>
</dbReference>
<feature type="domain" description="Fumarylacetoacetase-like C-terminal" evidence="3">
    <location>
        <begin position="191"/>
        <end position="358"/>
    </location>
</feature>
<evidence type="ECO:0000259" key="3">
    <source>
        <dbReference type="Pfam" id="PF01557"/>
    </source>
</evidence>
<dbReference type="GO" id="GO:0046872">
    <property type="term" value="F:metal ion binding"/>
    <property type="evidence" value="ECO:0007669"/>
    <property type="project" value="UniProtKB-KW"/>
</dbReference>
<proteinExistence type="inferred from homology"/>
<evidence type="ECO:0000313" key="4">
    <source>
        <dbReference type="EMBL" id="RIJ32686.1"/>
    </source>
</evidence>
<comment type="similarity">
    <text evidence="1">Belongs to the FAH family.</text>
</comment>
<dbReference type="InterPro" id="IPR011234">
    <property type="entry name" value="Fumarylacetoacetase-like_C"/>
</dbReference>
<comment type="caution">
    <text evidence="4">The sequence shown here is derived from an EMBL/GenBank/DDBJ whole genome shotgun (WGS) entry which is preliminary data.</text>
</comment>
<keyword evidence="5" id="KW-1185">Reference proteome</keyword>
<dbReference type="GO" id="GO:0016787">
    <property type="term" value="F:hydrolase activity"/>
    <property type="evidence" value="ECO:0007669"/>
    <property type="project" value="UniProtKB-KW"/>
</dbReference>
<dbReference type="SUPFAM" id="SSF56529">
    <property type="entry name" value="FAH"/>
    <property type="match status" value="1"/>
</dbReference>
<dbReference type="EMBL" id="QWFX01000005">
    <property type="protein sequence ID" value="RIJ32686.1"/>
    <property type="molecule type" value="Genomic_DNA"/>
</dbReference>
<dbReference type="AlphaFoldDB" id="A0A399RLX7"/>
<organism evidence="4 5">
    <name type="scientific">Henriciella mobilis</name>
    <dbReference type="NCBI Taxonomy" id="2305467"/>
    <lineage>
        <taxon>Bacteria</taxon>
        <taxon>Pseudomonadati</taxon>
        <taxon>Pseudomonadota</taxon>
        <taxon>Alphaproteobacteria</taxon>
        <taxon>Hyphomonadales</taxon>
        <taxon>Hyphomonadaceae</taxon>
        <taxon>Henriciella</taxon>
    </lineage>
</organism>
<name>A0A399RLX7_9PROT</name>
<dbReference type="InterPro" id="IPR036663">
    <property type="entry name" value="Fumarylacetoacetase_C_sf"/>
</dbReference>
<dbReference type="Gene3D" id="3.90.850.10">
    <property type="entry name" value="Fumarylacetoacetase-like, C-terminal domain"/>
    <property type="match status" value="1"/>
</dbReference>
<reference evidence="4 5" key="1">
    <citation type="submission" date="2018-08" db="EMBL/GenBank/DDBJ databases">
        <title>Henriciella mobilis sp. nov., isolated from seawater.</title>
        <authorList>
            <person name="Cheng H."/>
            <person name="Wu Y.-H."/>
            <person name="Xu X.-W."/>
            <person name="Guo L.-L."/>
        </authorList>
    </citation>
    <scope>NUCLEOTIDE SEQUENCE [LARGE SCALE GENOMIC DNA]</scope>
    <source>
        <strain evidence="4 5">JN25</strain>
    </source>
</reference>
<keyword evidence="2" id="KW-0479">Metal-binding</keyword>
<dbReference type="RefSeq" id="WP_119374767.1">
    <property type="nucleotide sequence ID" value="NZ_QWFX01000005.1"/>
</dbReference>
<evidence type="ECO:0000256" key="2">
    <source>
        <dbReference type="ARBA" id="ARBA00022723"/>
    </source>
</evidence>
<protein>
    <submittedName>
        <fullName evidence="4">Fumarylacetoacetate hydrolase</fullName>
    </submittedName>
</protein>
<accession>A0A399RLX7</accession>
<dbReference type="OrthoDB" id="9779415at2"/>
<dbReference type="Pfam" id="PF01557">
    <property type="entry name" value="FAA_hydrolase"/>
    <property type="match status" value="1"/>
</dbReference>
<dbReference type="Proteomes" id="UP000266385">
    <property type="component" value="Unassembled WGS sequence"/>
</dbReference>
<dbReference type="InterPro" id="IPR051121">
    <property type="entry name" value="FAH"/>
</dbReference>
<evidence type="ECO:0000256" key="1">
    <source>
        <dbReference type="ARBA" id="ARBA00010211"/>
    </source>
</evidence>
<dbReference type="PANTHER" id="PTHR42796:SF7">
    <property type="entry name" value="2-DEHYDRO-3-DEOXY-D-ARABINONATE DEHYDRATASE"/>
    <property type="match status" value="1"/>
</dbReference>
<gene>
    <name evidence="4" type="ORF">D1223_02205</name>
</gene>
<sequence>MDLPLRSDQILPDDADAFLIGRVWSHEEGGPCPVLISGGRVINLIPVAPTVSALLESTLPDRAELSGLPDLGPLDAFLLPDDDERCLGSLLAPCDLQAIKAAGVTFAASLLERVVEERAGGDPARAEELRAELSATIAGDFASIKPGSAEADALRTRLKAEGLWSQYLEVGFGEYAEIFTKAQPMSAVGCGAEIGILSASDWNNPEPEVALVVTSRGDIVGATLANDVNLRDMEGRSALLLGKAKDNNASCAIGPFIRLFDGDFGLADVARAEISLEVVGKDGFHLEGASDMSMISRRPEDLVSQAIGKHHQYPDGLLVLLGTMFAPVEDRRAPGQGFTHEAGDCVKISTRSLGTLINWTTASETAAPWTFGTGALMTNLAKRGVL</sequence>
<dbReference type="PANTHER" id="PTHR42796">
    <property type="entry name" value="FUMARYLACETOACETATE HYDROLASE DOMAIN-CONTAINING PROTEIN 2A-RELATED"/>
    <property type="match status" value="1"/>
</dbReference>
<evidence type="ECO:0000313" key="5">
    <source>
        <dbReference type="Proteomes" id="UP000266385"/>
    </source>
</evidence>